<name>A0A1I0HUV5_THASX</name>
<sequence>MKYIIRSPQTPEEFEQYYQLRYQILRQPWQQPIGSEKDELEDSSKHIIAVDKSGMVVAVGRIHQASASEAQIRYMAVQESSQGEGLGAMVIEALEQWAKSKNLNTVVLNARENALAFYLKLGYRELGFSHCLYGEVNHFKMAKDLL</sequence>
<evidence type="ECO:0000259" key="3">
    <source>
        <dbReference type="PROSITE" id="PS51186"/>
    </source>
</evidence>
<dbReference type="AlphaFoldDB" id="A0A1I0HUV5"/>
<dbReference type="Gene3D" id="3.40.630.30">
    <property type="match status" value="1"/>
</dbReference>
<gene>
    <name evidence="4" type="ORF">SAMN05660429_02949</name>
</gene>
<proteinExistence type="predicted"/>
<dbReference type="SUPFAM" id="SSF55729">
    <property type="entry name" value="Acyl-CoA N-acyltransferases (Nat)"/>
    <property type="match status" value="1"/>
</dbReference>
<dbReference type="InterPro" id="IPR016181">
    <property type="entry name" value="Acyl_CoA_acyltransferase"/>
</dbReference>
<dbReference type="InterPro" id="IPR000182">
    <property type="entry name" value="GNAT_dom"/>
</dbReference>
<keyword evidence="2 4" id="KW-0012">Acyltransferase</keyword>
<dbReference type="STRING" id="349064.SAMN05660429_02949"/>
<dbReference type="PROSITE" id="PS51186">
    <property type="entry name" value="GNAT"/>
    <property type="match status" value="1"/>
</dbReference>
<feature type="domain" description="N-acetyltransferase" evidence="3">
    <location>
        <begin position="3"/>
        <end position="146"/>
    </location>
</feature>
<evidence type="ECO:0000313" key="4">
    <source>
        <dbReference type="EMBL" id="SET87843.1"/>
    </source>
</evidence>
<evidence type="ECO:0000256" key="1">
    <source>
        <dbReference type="ARBA" id="ARBA00022679"/>
    </source>
</evidence>
<dbReference type="Proteomes" id="UP000199308">
    <property type="component" value="Unassembled WGS sequence"/>
</dbReference>
<dbReference type="GO" id="GO:0016747">
    <property type="term" value="F:acyltransferase activity, transferring groups other than amino-acyl groups"/>
    <property type="evidence" value="ECO:0007669"/>
    <property type="project" value="InterPro"/>
</dbReference>
<dbReference type="Pfam" id="PF00583">
    <property type="entry name" value="Acetyltransf_1"/>
    <property type="match status" value="1"/>
</dbReference>
<accession>A0A1I0HUV5</accession>
<evidence type="ECO:0000313" key="5">
    <source>
        <dbReference type="Proteomes" id="UP000199308"/>
    </source>
</evidence>
<dbReference type="InterPro" id="IPR050832">
    <property type="entry name" value="Bact_Acetyltransf"/>
</dbReference>
<reference evidence="4 5" key="1">
    <citation type="submission" date="2016-10" db="EMBL/GenBank/DDBJ databases">
        <authorList>
            <person name="de Groot N.N."/>
        </authorList>
    </citation>
    <scope>NUCLEOTIDE SEQUENCE [LARGE SCALE GENOMIC DNA]</scope>
    <source>
        <strain evidence="4 5">DSM 19706</strain>
    </source>
</reference>
<keyword evidence="5" id="KW-1185">Reference proteome</keyword>
<dbReference type="CDD" id="cd04301">
    <property type="entry name" value="NAT_SF"/>
    <property type="match status" value="1"/>
</dbReference>
<dbReference type="PANTHER" id="PTHR43877">
    <property type="entry name" value="AMINOALKYLPHOSPHONATE N-ACETYLTRANSFERASE-RELATED-RELATED"/>
    <property type="match status" value="1"/>
</dbReference>
<protein>
    <submittedName>
        <fullName evidence="4">Predicted N-acyltransferase, GNAT family</fullName>
    </submittedName>
</protein>
<dbReference type="EMBL" id="FOHK01000018">
    <property type="protein sequence ID" value="SET87843.1"/>
    <property type="molecule type" value="Genomic_DNA"/>
</dbReference>
<keyword evidence="1 4" id="KW-0808">Transferase</keyword>
<dbReference type="RefSeq" id="WP_177168939.1">
    <property type="nucleotide sequence ID" value="NZ_FOHK01000018.1"/>
</dbReference>
<organism evidence="4 5">
    <name type="scientific">Thalassotalea agarivorans</name>
    <name type="common">Thalassomonas agarivorans</name>
    <dbReference type="NCBI Taxonomy" id="349064"/>
    <lineage>
        <taxon>Bacteria</taxon>
        <taxon>Pseudomonadati</taxon>
        <taxon>Pseudomonadota</taxon>
        <taxon>Gammaproteobacteria</taxon>
        <taxon>Alteromonadales</taxon>
        <taxon>Colwelliaceae</taxon>
        <taxon>Thalassotalea</taxon>
    </lineage>
</organism>
<evidence type="ECO:0000256" key="2">
    <source>
        <dbReference type="ARBA" id="ARBA00023315"/>
    </source>
</evidence>